<gene>
    <name evidence="2" type="ORF">EEDITHA_LOCUS22487</name>
</gene>
<dbReference type="AlphaFoldDB" id="A0AAU9VE20"/>
<reference evidence="2" key="1">
    <citation type="submission" date="2022-03" db="EMBL/GenBank/DDBJ databases">
        <authorList>
            <person name="Tunstrom K."/>
        </authorList>
    </citation>
    <scope>NUCLEOTIDE SEQUENCE</scope>
</reference>
<accession>A0AAU9VE20</accession>
<dbReference type="Proteomes" id="UP001153954">
    <property type="component" value="Unassembled WGS sequence"/>
</dbReference>
<dbReference type="EMBL" id="CAKOGL010000031">
    <property type="protein sequence ID" value="CAH2108563.1"/>
    <property type="molecule type" value="Genomic_DNA"/>
</dbReference>
<organism evidence="2 3">
    <name type="scientific">Euphydryas editha</name>
    <name type="common">Edith's checkerspot</name>
    <dbReference type="NCBI Taxonomy" id="104508"/>
    <lineage>
        <taxon>Eukaryota</taxon>
        <taxon>Metazoa</taxon>
        <taxon>Ecdysozoa</taxon>
        <taxon>Arthropoda</taxon>
        <taxon>Hexapoda</taxon>
        <taxon>Insecta</taxon>
        <taxon>Pterygota</taxon>
        <taxon>Neoptera</taxon>
        <taxon>Endopterygota</taxon>
        <taxon>Lepidoptera</taxon>
        <taxon>Glossata</taxon>
        <taxon>Ditrysia</taxon>
        <taxon>Papilionoidea</taxon>
        <taxon>Nymphalidae</taxon>
        <taxon>Nymphalinae</taxon>
        <taxon>Euphydryas</taxon>
    </lineage>
</organism>
<comment type="caution">
    <text evidence="2">The sequence shown here is derived from an EMBL/GenBank/DDBJ whole genome shotgun (WGS) entry which is preliminary data.</text>
</comment>
<keyword evidence="3" id="KW-1185">Reference proteome</keyword>
<proteinExistence type="predicted"/>
<evidence type="ECO:0000256" key="1">
    <source>
        <dbReference type="SAM" id="MobiDB-lite"/>
    </source>
</evidence>
<evidence type="ECO:0000313" key="2">
    <source>
        <dbReference type="EMBL" id="CAH2108563.1"/>
    </source>
</evidence>
<evidence type="ECO:0000313" key="3">
    <source>
        <dbReference type="Proteomes" id="UP001153954"/>
    </source>
</evidence>
<protein>
    <submittedName>
        <fullName evidence="2">Uncharacterized protein</fullName>
    </submittedName>
</protein>
<sequence length="93" mass="10121">MNLLRLGVRRRWRRGLVVPVRMRVPIRIGVEAAARRYLAGECVQRVQHGGRRPLGSERPGHGEASPTFASPLSTAGLSSDKRGGTPSPRVIAT</sequence>
<feature type="compositionally biased region" description="Polar residues" evidence="1">
    <location>
        <begin position="67"/>
        <end position="77"/>
    </location>
</feature>
<name>A0AAU9VE20_EUPED</name>
<feature type="region of interest" description="Disordered" evidence="1">
    <location>
        <begin position="48"/>
        <end position="93"/>
    </location>
</feature>